<dbReference type="EMBL" id="JYDI01000121">
    <property type="protein sequence ID" value="KRY51608.1"/>
    <property type="molecule type" value="Genomic_DNA"/>
</dbReference>
<sequence>MGKANGKTKVQHETKTTGSKLTVPEQNAGIIHYMRHSVIMHYVFTQILHYPHAALDCASMETRVLHFQICFSNRGTGVTVNQPPVRSASFRVLKPENVEGRLYKQ</sequence>
<comment type="caution">
    <text evidence="2">The sequence shown here is derived from an EMBL/GenBank/DDBJ whole genome shotgun (WGS) entry which is preliminary data.</text>
</comment>
<reference evidence="2 3" key="1">
    <citation type="submission" date="2015-01" db="EMBL/GenBank/DDBJ databases">
        <title>Evolution of Trichinella species and genotypes.</title>
        <authorList>
            <person name="Korhonen P.K."/>
            <person name="Edoardo P."/>
            <person name="Giuseppe L.R."/>
            <person name="Gasser R.B."/>
        </authorList>
    </citation>
    <scope>NUCLEOTIDE SEQUENCE [LARGE SCALE GENOMIC DNA]</scope>
    <source>
        <strain evidence="2">ISS120</strain>
    </source>
</reference>
<gene>
    <name evidence="2" type="ORF">T03_15674</name>
</gene>
<name>A0A0V1CR27_TRIBR</name>
<feature type="region of interest" description="Disordered" evidence="1">
    <location>
        <begin position="1"/>
        <end position="21"/>
    </location>
</feature>
<evidence type="ECO:0000313" key="2">
    <source>
        <dbReference type="EMBL" id="KRY51608.1"/>
    </source>
</evidence>
<accession>A0A0V1CR27</accession>
<keyword evidence="3" id="KW-1185">Reference proteome</keyword>
<protein>
    <submittedName>
        <fullName evidence="2">Uncharacterized protein</fullName>
    </submittedName>
</protein>
<dbReference type="Proteomes" id="UP000054653">
    <property type="component" value="Unassembled WGS sequence"/>
</dbReference>
<dbReference type="AlphaFoldDB" id="A0A0V1CR27"/>
<organism evidence="2 3">
    <name type="scientific">Trichinella britovi</name>
    <name type="common">Parasitic roundworm</name>
    <dbReference type="NCBI Taxonomy" id="45882"/>
    <lineage>
        <taxon>Eukaryota</taxon>
        <taxon>Metazoa</taxon>
        <taxon>Ecdysozoa</taxon>
        <taxon>Nematoda</taxon>
        <taxon>Enoplea</taxon>
        <taxon>Dorylaimia</taxon>
        <taxon>Trichinellida</taxon>
        <taxon>Trichinellidae</taxon>
        <taxon>Trichinella</taxon>
    </lineage>
</organism>
<proteinExistence type="predicted"/>
<evidence type="ECO:0000256" key="1">
    <source>
        <dbReference type="SAM" id="MobiDB-lite"/>
    </source>
</evidence>
<evidence type="ECO:0000313" key="3">
    <source>
        <dbReference type="Proteomes" id="UP000054653"/>
    </source>
</evidence>